<sequence length="503" mass="56167">MLERPALGQAASLGTLYDARSDIFVPLSLFKAAPPVDGDAVTTTRVPSSKVRYSDKDSLNYKFYELGVNPNLGASYLAGFVNVNGSGRYLDAKHDTHLAAHASLTYNLTTVNEAINFEASQLKDIFDLRVLQLGLATHIVTEITWGARSIVTAKQSRPREEQENDDVREIDGHVKGQILRLGATILSGRDVDNPIEIQNESDSCEIAIYSDLDTAANGCVSVSLATASSFLRDVPKHVANTNDGKGKPVAYKLLPIPQVYALLKCDITSHLITNTNKPLNPDHAWKISRVFDALANAYRQWKDYQSTLLEFRDYVSQLDIQTVDNDIKRIRAAEKSLQSSVARALIDVRTGKTDEASLWATCDGFFEKEEAHWSSKSSSMQQLDEKIRVIRELVSTGAEYIGFNGLSIDLALRSITKDVDVYVLYFCDEARRNNTAIWQQNLDLIRYVLNNHDDPARPPARVILKDCEYVDKARVVLFRNAKGIIDDVWADRPESLSKFSARY</sequence>
<evidence type="ECO:0000313" key="4">
    <source>
        <dbReference type="Proteomes" id="UP001287356"/>
    </source>
</evidence>
<dbReference type="AlphaFoldDB" id="A0AAE0K074"/>
<organism evidence="3 4">
    <name type="scientific">Lasiosphaeria ovina</name>
    <dbReference type="NCBI Taxonomy" id="92902"/>
    <lineage>
        <taxon>Eukaryota</taxon>
        <taxon>Fungi</taxon>
        <taxon>Dikarya</taxon>
        <taxon>Ascomycota</taxon>
        <taxon>Pezizomycotina</taxon>
        <taxon>Sordariomycetes</taxon>
        <taxon>Sordariomycetidae</taxon>
        <taxon>Sordariales</taxon>
        <taxon>Lasiosphaeriaceae</taxon>
        <taxon>Lasiosphaeria</taxon>
    </lineage>
</organism>
<reference evidence="3" key="2">
    <citation type="submission" date="2023-06" db="EMBL/GenBank/DDBJ databases">
        <authorList>
            <consortium name="Lawrence Berkeley National Laboratory"/>
            <person name="Haridas S."/>
            <person name="Hensen N."/>
            <person name="Bonometti L."/>
            <person name="Westerberg I."/>
            <person name="Brannstrom I.O."/>
            <person name="Guillou S."/>
            <person name="Cros-Aarteil S."/>
            <person name="Calhoun S."/>
            <person name="Kuo A."/>
            <person name="Mondo S."/>
            <person name="Pangilinan J."/>
            <person name="Riley R."/>
            <person name="Labutti K."/>
            <person name="Andreopoulos B."/>
            <person name="Lipzen A."/>
            <person name="Chen C."/>
            <person name="Yanf M."/>
            <person name="Daum C."/>
            <person name="Ng V."/>
            <person name="Clum A."/>
            <person name="Steindorff A."/>
            <person name="Ohm R."/>
            <person name="Martin F."/>
            <person name="Silar P."/>
            <person name="Natvig D."/>
            <person name="Lalanne C."/>
            <person name="Gautier V."/>
            <person name="Ament-Velasquez S.L."/>
            <person name="Kruys A."/>
            <person name="Hutchinson M.I."/>
            <person name="Powell A.J."/>
            <person name="Barry K."/>
            <person name="Miller A.N."/>
            <person name="Grigoriev I.V."/>
            <person name="Debuchy R."/>
            <person name="Gladieux P."/>
            <person name="Thoren M.H."/>
            <person name="Johannesson H."/>
        </authorList>
    </citation>
    <scope>NUCLEOTIDE SEQUENCE</scope>
    <source>
        <strain evidence="3">CBS 958.72</strain>
    </source>
</reference>
<dbReference type="Pfam" id="PF24676">
    <property type="entry name" value="DUF7656"/>
    <property type="match status" value="1"/>
</dbReference>
<dbReference type="InterPro" id="IPR052090">
    <property type="entry name" value="Cytolytic_pore-forming_toxin"/>
</dbReference>
<dbReference type="PANTHER" id="PTHR31594:SF14">
    <property type="entry name" value="FIBRONECTIN TYPE-III DOMAIN-CONTAINING PROTEIN"/>
    <property type="match status" value="1"/>
</dbReference>
<dbReference type="Pfam" id="PF24674">
    <property type="entry name" value="MACPF_SNTX"/>
    <property type="match status" value="1"/>
</dbReference>
<feature type="domain" description="DUF7656" evidence="2">
    <location>
        <begin position="393"/>
        <end position="492"/>
    </location>
</feature>
<dbReference type="InterPro" id="IPR056072">
    <property type="entry name" value="SNTX_MACPF/CDC-like_dom"/>
</dbReference>
<name>A0AAE0K074_9PEZI</name>
<evidence type="ECO:0000259" key="1">
    <source>
        <dbReference type="Pfam" id="PF24674"/>
    </source>
</evidence>
<reference evidence="3" key="1">
    <citation type="journal article" date="2023" name="Mol. Phylogenet. Evol.">
        <title>Genome-scale phylogeny and comparative genomics of the fungal order Sordariales.</title>
        <authorList>
            <person name="Hensen N."/>
            <person name="Bonometti L."/>
            <person name="Westerberg I."/>
            <person name="Brannstrom I.O."/>
            <person name="Guillou S."/>
            <person name="Cros-Aarteil S."/>
            <person name="Calhoun S."/>
            <person name="Haridas S."/>
            <person name="Kuo A."/>
            <person name="Mondo S."/>
            <person name="Pangilinan J."/>
            <person name="Riley R."/>
            <person name="LaButti K."/>
            <person name="Andreopoulos B."/>
            <person name="Lipzen A."/>
            <person name="Chen C."/>
            <person name="Yan M."/>
            <person name="Daum C."/>
            <person name="Ng V."/>
            <person name="Clum A."/>
            <person name="Steindorff A."/>
            <person name="Ohm R.A."/>
            <person name="Martin F."/>
            <person name="Silar P."/>
            <person name="Natvig D.O."/>
            <person name="Lalanne C."/>
            <person name="Gautier V."/>
            <person name="Ament-Velasquez S.L."/>
            <person name="Kruys A."/>
            <person name="Hutchinson M.I."/>
            <person name="Powell A.J."/>
            <person name="Barry K."/>
            <person name="Miller A.N."/>
            <person name="Grigoriev I.V."/>
            <person name="Debuchy R."/>
            <person name="Gladieux P."/>
            <person name="Hiltunen Thoren M."/>
            <person name="Johannesson H."/>
        </authorList>
    </citation>
    <scope>NUCLEOTIDE SEQUENCE</scope>
    <source>
        <strain evidence="3">CBS 958.72</strain>
    </source>
</reference>
<protein>
    <submittedName>
        <fullName evidence="3">Uncharacterized protein</fullName>
    </submittedName>
</protein>
<dbReference type="EMBL" id="JAULSN010000007">
    <property type="protein sequence ID" value="KAK3367237.1"/>
    <property type="molecule type" value="Genomic_DNA"/>
</dbReference>
<dbReference type="InterPro" id="IPR056073">
    <property type="entry name" value="DUF7656"/>
</dbReference>
<dbReference type="PANTHER" id="PTHR31594">
    <property type="entry name" value="AIG1-TYPE G DOMAIN-CONTAINING PROTEIN"/>
    <property type="match status" value="1"/>
</dbReference>
<comment type="caution">
    <text evidence="3">The sequence shown here is derived from an EMBL/GenBank/DDBJ whole genome shotgun (WGS) entry which is preliminary data.</text>
</comment>
<feature type="domain" description="SNTX MACPF/CDC-like" evidence="1">
    <location>
        <begin position="3"/>
        <end position="264"/>
    </location>
</feature>
<keyword evidence="4" id="KW-1185">Reference proteome</keyword>
<dbReference type="Proteomes" id="UP001287356">
    <property type="component" value="Unassembled WGS sequence"/>
</dbReference>
<evidence type="ECO:0000313" key="3">
    <source>
        <dbReference type="EMBL" id="KAK3367237.1"/>
    </source>
</evidence>
<proteinExistence type="predicted"/>
<evidence type="ECO:0000259" key="2">
    <source>
        <dbReference type="Pfam" id="PF24676"/>
    </source>
</evidence>
<gene>
    <name evidence="3" type="ORF">B0T24DRAFT_635328</name>
</gene>
<accession>A0AAE0K074</accession>